<keyword evidence="1" id="KW-0732">Signal</keyword>
<organism evidence="2 3">
    <name type="scientific">Microbispora amethystogenes</name>
    <dbReference type="NCBI Taxonomy" id="1427754"/>
    <lineage>
        <taxon>Bacteria</taxon>
        <taxon>Bacillati</taxon>
        <taxon>Actinomycetota</taxon>
        <taxon>Actinomycetes</taxon>
        <taxon>Streptosporangiales</taxon>
        <taxon>Streptosporangiaceae</taxon>
        <taxon>Microbispora</taxon>
    </lineage>
</organism>
<gene>
    <name evidence="2" type="ORF">Mam01_51230</name>
</gene>
<protein>
    <recommendedName>
        <fullName evidence="4">Bacteriocin</fullName>
    </recommendedName>
</protein>
<proteinExistence type="predicted"/>
<accession>A0ABQ4FJH5</accession>
<feature type="chain" id="PRO_5045436362" description="Bacteriocin" evidence="1">
    <location>
        <begin position="32"/>
        <end position="139"/>
    </location>
</feature>
<dbReference type="EMBL" id="BOOB01000040">
    <property type="protein sequence ID" value="GIH34959.1"/>
    <property type="molecule type" value="Genomic_DNA"/>
</dbReference>
<sequence>MSKLKKVIAGFAFSTALAGGALALSATAAGAATAPTEYGYSSPAEEVLFNNTFANSFDNWRTTALNPCGTTGYGDGYSAVGINNTADNSFNNWGTTSSYGYGETCGSVVPSWNDSWWDTCLWANAVWGYDCYDDYGCYN</sequence>
<name>A0ABQ4FJH5_9ACTN</name>
<dbReference type="Proteomes" id="UP000651728">
    <property type="component" value="Unassembled WGS sequence"/>
</dbReference>
<feature type="signal peptide" evidence="1">
    <location>
        <begin position="1"/>
        <end position="31"/>
    </location>
</feature>
<keyword evidence="3" id="KW-1185">Reference proteome</keyword>
<reference evidence="2 3" key="1">
    <citation type="submission" date="2021-01" db="EMBL/GenBank/DDBJ databases">
        <title>Whole genome shotgun sequence of Microbispora amethystogenes NBRC 101907.</title>
        <authorList>
            <person name="Komaki H."/>
            <person name="Tamura T."/>
        </authorList>
    </citation>
    <scope>NUCLEOTIDE SEQUENCE [LARGE SCALE GENOMIC DNA]</scope>
    <source>
        <strain evidence="2 3">NBRC 101907</strain>
    </source>
</reference>
<evidence type="ECO:0000256" key="1">
    <source>
        <dbReference type="SAM" id="SignalP"/>
    </source>
</evidence>
<evidence type="ECO:0000313" key="2">
    <source>
        <dbReference type="EMBL" id="GIH34959.1"/>
    </source>
</evidence>
<comment type="caution">
    <text evidence="2">The sequence shown here is derived from an EMBL/GenBank/DDBJ whole genome shotgun (WGS) entry which is preliminary data.</text>
</comment>
<evidence type="ECO:0000313" key="3">
    <source>
        <dbReference type="Proteomes" id="UP000651728"/>
    </source>
</evidence>
<evidence type="ECO:0008006" key="4">
    <source>
        <dbReference type="Google" id="ProtNLM"/>
    </source>
</evidence>
<dbReference type="RefSeq" id="WP_204287727.1">
    <property type="nucleotide sequence ID" value="NZ_BAABEJ010000022.1"/>
</dbReference>